<proteinExistence type="predicted"/>
<dbReference type="STRING" id="104452.A0A0L7KYR8"/>
<comment type="caution">
    <text evidence="2">The sequence shown here is derived from an EMBL/GenBank/DDBJ whole genome shotgun (WGS) entry which is preliminary data.</text>
</comment>
<sequence length="221" mass="25019">MRRQLIGLPTLIEDVKSIKDELKDLKSSCDFMNGRLDDFTTRVADMENRVIGMEQFQDTVASLEMSKEPDLNNVEIKGIPLKKDENLFSIVEAISKATSYSFPEAQINYLHRVPLHGSKEKAIVVSFINRYIKEEFVASARACKTLSAADVGFSGVSQRISVNDHLNLAYKNLLNKVKALVKERKFSYVWVKYGKIHVRKNDSAPAFIVGREADLNKIAYT</sequence>
<evidence type="ECO:0000313" key="2">
    <source>
        <dbReference type="EMBL" id="KOB68423.1"/>
    </source>
</evidence>
<accession>A0A0L7KYR8</accession>
<feature type="domain" description="FP protein C-terminal" evidence="1">
    <location>
        <begin position="170"/>
        <end position="218"/>
    </location>
</feature>
<gene>
    <name evidence="2" type="ORF">OBRU01_17755</name>
</gene>
<evidence type="ECO:0000313" key="3">
    <source>
        <dbReference type="Proteomes" id="UP000037510"/>
    </source>
</evidence>
<feature type="non-terminal residue" evidence="2">
    <location>
        <position position="221"/>
    </location>
</feature>
<name>A0A0L7KYR8_OPEBR</name>
<reference evidence="2 3" key="1">
    <citation type="journal article" date="2015" name="Genome Biol. Evol.">
        <title>The genome of winter moth (Operophtera brumata) provides a genomic perspective on sexual dimorphism and phenology.</title>
        <authorList>
            <person name="Derks M.F."/>
            <person name="Smit S."/>
            <person name="Salis L."/>
            <person name="Schijlen E."/>
            <person name="Bossers A."/>
            <person name="Mateman C."/>
            <person name="Pijl A.S."/>
            <person name="de Ridder D."/>
            <person name="Groenen M.A."/>
            <person name="Visser M.E."/>
            <person name="Megens H.J."/>
        </authorList>
    </citation>
    <scope>NUCLEOTIDE SEQUENCE [LARGE SCALE GENOMIC DNA]</scope>
    <source>
        <strain evidence="2">WM2013NL</strain>
        <tissue evidence="2">Head and thorax</tissue>
    </source>
</reference>
<keyword evidence="3" id="KW-1185">Reference proteome</keyword>
<dbReference type="InterPro" id="IPR057251">
    <property type="entry name" value="FP_C"/>
</dbReference>
<evidence type="ECO:0000259" key="1">
    <source>
        <dbReference type="Pfam" id="PF25298"/>
    </source>
</evidence>
<dbReference type="AlphaFoldDB" id="A0A0L7KYR8"/>
<dbReference type="EMBL" id="JTDY01004228">
    <property type="protein sequence ID" value="KOB68423.1"/>
    <property type="molecule type" value="Genomic_DNA"/>
</dbReference>
<protein>
    <submittedName>
        <fullName evidence="2">Zinc finger DNA binding protein</fullName>
    </submittedName>
</protein>
<dbReference type="Pfam" id="PF25298">
    <property type="entry name" value="Baculo_FP_2nd"/>
    <property type="match status" value="1"/>
</dbReference>
<organism evidence="2 3">
    <name type="scientific">Operophtera brumata</name>
    <name type="common">Winter moth</name>
    <name type="synonym">Phalaena brumata</name>
    <dbReference type="NCBI Taxonomy" id="104452"/>
    <lineage>
        <taxon>Eukaryota</taxon>
        <taxon>Metazoa</taxon>
        <taxon>Ecdysozoa</taxon>
        <taxon>Arthropoda</taxon>
        <taxon>Hexapoda</taxon>
        <taxon>Insecta</taxon>
        <taxon>Pterygota</taxon>
        <taxon>Neoptera</taxon>
        <taxon>Endopterygota</taxon>
        <taxon>Lepidoptera</taxon>
        <taxon>Glossata</taxon>
        <taxon>Ditrysia</taxon>
        <taxon>Geometroidea</taxon>
        <taxon>Geometridae</taxon>
        <taxon>Larentiinae</taxon>
        <taxon>Operophtera</taxon>
    </lineage>
</organism>
<dbReference type="Proteomes" id="UP000037510">
    <property type="component" value="Unassembled WGS sequence"/>
</dbReference>